<proteinExistence type="predicted"/>
<dbReference type="Pfam" id="PF13717">
    <property type="entry name" value="Zn_ribbon_4"/>
    <property type="match status" value="1"/>
</dbReference>
<dbReference type="InterPro" id="IPR011723">
    <property type="entry name" value="Znf/thioredoxin_put"/>
</dbReference>
<keyword evidence="2" id="KW-0812">Transmembrane</keyword>
<dbReference type="RefSeq" id="WP_196941840.1">
    <property type="nucleotide sequence ID" value="NZ_CP060436.1"/>
</dbReference>
<evidence type="ECO:0000259" key="3">
    <source>
        <dbReference type="Pfam" id="PF13717"/>
    </source>
</evidence>
<keyword evidence="2" id="KW-1133">Transmembrane helix</keyword>
<name>A0A7T1BUH5_9RHOB</name>
<evidence type="ECO:0000256" key="2">
    <source>
        <dbReference type="SAM" id="Phobius"/>
    </source>
</evidence>
<keyword evidence="5" id="KW-1185">Reference proteome</keyword>
<dbReference type="Proteomes" id="UP000283786">
    <property type="component" value="Chromosome"/>
</dbReference>
<dbReference type="KEGG" id="palw:PSAL_019220"/>
<dbReference type="NCBIfam" id="TIGR02098">
    <property type="entry name" value="MJ0042_CXXC"/>
    <property type="match status" value="1"/>
</dbReference>
<sequence length="289" mass="30590">MRLTCPNCGAQYDVPGDAIPSAGRDVECSNCEEIWYQTGPGQATPGFAEAAAALAVPAPRREIDPAVRDVLMQEAAREAEARAEELAAQAFAQASLPTAGDVPPAPENLAPADLLPDEDALYEPPSVPETAHITAPETPPVPDAPPPPVAEPALPQPRPERIAQNEADRRRAEAALRAARLPARDELASATKTPARAAPARAPSRTPLAPTGMRRKQARERKARGYAMALPIAAALGAIFVYGQAARITQSVPVITSEITEYVETMDALRDSVTVNGRAFVTWMTGRTG</sequence>
<accession>A0A7T1BUH5</accession>
<feature type="compositionally biased region" description="Pro residues" evidence="1">
    <location>
        <begin position="137"/>
        <end position="157"/>
    </location>
</feature>
<dbReference type="EMBL" id="CP060436">
    <property type="protein sequence ID" value="QPM90683.1"/>
    <property type="molecule type" value="Genomic_DNA"/>
</dbReference>
<protein>
    <recommendedName>
        <fullName evidence="3">Zinc finger/thioredoxin putative domain-containing protein</fullName>
    </recommendedName>
</protein>
<feature type="compositionally biased region" description="Basic and acidic residues" evidence="1">
    <location>
        <begin position="158"/>
        <end position="174"/>
    </location>
</feature>
<dbReference type="AlphaFoldDB" id="A0A7T1BUH5"/>
<evidence type="ECO:0000256" key="1">
    <source>
        <dbReference type="SAM" id="MobiDB-lite"/>
    </source>
</evidence>
<gene>
    <name evidence="4" type="ORF">PSAL_019220</name>
</gene>
<evidence type="ECO:0000313" key="5">
    <source>
        <dbReference type="Proteomes" id="UP000283786"/>
    </source>
</evidence>
<reference evidence="4 5" key="1">
    <citation type="submission" date="2020-08" db="EMBL/GenBank/DDBJ databases">
        <title>Genome sequence of Rhodobacteraceae bacterium Lw-13e.</title>
        <authorList>
            <person name="Poehlein A."/>
            <person name="Wolter L."/>
            <person name="Daniel R."/>
            <person name="Brinkhoff T."/>
        </authorList>
    </citation>
    <scope>NUCLEOTIDE SEQUENCE [LARGE SCALE GENOMIC DNA]</scope>
    <source>
        <strain evidence="4 5">Lw-13e</strain>
    </source>
</reference>
<feature type="domain" description="Zinc finger/thioredoxin putative" evidence="3">
    <location>
        <begin position="1"/>
        <end position="35"/>
    </location>
</feature>
<feature type="transmembrane region" description="Helical" evidence="2">
    <location>
        <begin position="223"/>
        <end position="243"/>
    </location>
</feature>
<feature type="region of interest" description="Disordered" evidence="1">
    <location>
        <begin position="117"/>
        <end position="220"/>
    </location>
</feature>
<keyword evidence="2" id="KW-0472">Membrane</keyword>
<organism evidence="4 5">
    <name type="scientific">Pseudooceanicola algae</name>
    <dbReference type="NCBI Taxonomy" id="1537215"/>
    <lineage>
        <taxon>Bacteria</taxon>
        <taxon>Pseudomonadati</taxon>
        <taxon>Pseudomonadota</taxon>
        <taxon>Alphaproteobacteria</taxon>
        <taxon>Rhodobacterales</taxon>
        <taxon>Paracoccaceae</taxon>
        <taxon>Pseudooceanicola</taxon>
    </lineage>
</organism>
<feature type="compositionally biased region" description="Low complexity" evidence="1">
    <location>
        <begin position="188"/>
        <end position="211"/>
    </location>
</feature>
<evidence type="ECO:0000313" key="4">
    <source>
        <dbReference type="EMBL" id="QPM90683.1"/>
    </source>
</evidence>